<sequence>MDPENFNHILLFKTNITSEMANPSLCSLLNSNPGINSWTVDHEDIDRVLRIVSYTLSHAEIIHLLTSHGYECCELT</sequence>
<organism evidence="1 2">
    <name type="scientific">Pedobacter soli</name>
    <dbReference type="NCBI Taxonomy" id="390242"/>
    <lineage>
        <taxon>Bacteria</taxon>
        <taxon>Pseudomonadati</taxon>
        <taxon>Bacteroidota</taxon>
        <taxon>Sphingobacteriia</taxon>
        <taxon>Sphingobacteriales</taxon>
        <taxon>Sphingobacteriaceae</taxon>
        <taxon>Pedobacter</taxon>
    </lineage>
</organism>
<gene>
    <name evidence="1" type="ORF">SAMN04488024_101492</name>
</gene>
<keyword evidence="2" id="KW-1185">Reference proteome</keyword>
<accession>A0A1G6JNP9</accession>
<name>A0A1G6JNP9_9SPHI</name>
<evidence type="ECO:0008006" key="3">
    <source>
        <dbReference type="Google" id="ProtNLM"/>
    </source>
</evidence>
<proteinExistence type="predicted"/>
<reference evidence="2" key="1">
    <citation type="submission" date="2016-10" db="EMBL/GenBank/DDBJ databases">
        <authorList>
            <person name="Varghese N."/>
            <person name="Submissions S."/>
        </authorList>
    </citation>
    <scope>NUCLEOTIDE SEQUENCE [LARGE SCALE GENOMIC DNA]</scope>
    <source>
        <strain evidence="2">DSM 18609</strain>
    </source>
</reference>
<dbReference type="RefSeq" id="WP_090764092.1">
    <property type="nucleotide sequence ID" value="NZ_FMZH01000001.1"/>
</dbReference>
<dbReference type="AlphaFoldDB" id="A0A1G6JNP9"/>
<dbReference type="EMBL" id="FMZH01000001">
    <property type="protein sequence ID" value="SDC19586.1"/>
    <property type="molecule type" value="Genomic_DNA"/>
</dbReference>
<dbReference type="Proteomes" id="UP000199455">
    <property type="component" value="Unassembled WGS sequence"/>
</dbReference>
<evidence type="ECO:0000313" key="1">
    <source>
        <dbReference type="EMBL" id="SDC19586.1"/>
    </source>
</evidence>
<evidence type="ECO:0000313" key="2">
    <source>
        <dbReference type="Proteomes" id="UP000199455"/>
    </source>
</evidence>
<dbReference type="STRING" id="390242.SAMN04488024_101492"/>
<protein>
    <recommendedName>
        <fullName evidence="3">HMA domain-containing protein</fullName>
    </recommendedName>
</protein>